<sequence length="365" mass="42285">MPQRILLVYTKAGGGHYSLALTLYRLLRQLEPSAEIELFNVFEVGPRWIGQAIEDGYNYSVQKQRWIFTIFSSFNSNKPAISTWARVLGSRLGPRINEYLERFQPDKLIYCYPVNHGFRRLRYLKQRKPKTLTIVSDFYSPHIYWFLDTKDQYVVASPEAYTIARRNRIPSENLHFFQNLIDPKFGSPLPAAEVIRLKDELGLQHPYTVLITGGGAGLKITWRLVQELLKLEGINLLVVCGYNQRLLKQLEALKARRNLQHLHLFGYTNQMYELINVSNVVVTKAGPAAIAEILSQHKEMIVCDYIWPQERGNVELLQQEHLGYYIRNPRRIAEKINLLKRQETPSEATPTPNDAVKLAQFILEM</sequence>
<evidence type="ECO:0000259" key="5">
    <source>
        <dbReference type="Pfam" id="PF04101"/>
    </source>
</evidence>
<dbReference type="SUPFAM" id="SSF53756">
    <property type="entry name" value="UDP-Glycosyltransferase/glycogen phosphorylase"/>
    <property type="match status" value="1"/>
</dbReference>
<keyword evidence="3 7" id="KW-0328">Glycosyltransferase</keyword>
<keyword evidence="4 7" id="KW-0808">Transferase</keyword>
<feature type="domain" description="Glycosyl transferase family 28 C-terminal" evidence="5">
    <location>
        <begin position="208"/>
        <end position="305"/>
    </location>
</feature>
<dbReference type="EMBL" id="QWLB01000002">
    <property type="protein sequence ID" value="RIH93867.1"/>
    <property type="molecule type" value="Genomic_DNA"/>
</dbReference>
<evidence type="ECO:0000313" key="7">
    <source>
        <dbReference type="EMBL" id="RIH93867.1"/>
    </source>
</evidence>
<accession>A0A399FB74</accession>
<dbReference type="PANTHER" id="PTHR43025:SF3">
    <property type="entry name" value="MONOGALACTOSYLDIACYLGLYCEROL SYNTHASE 1, CHLOROPLASTIC"/>
    <property type="match status" value="1"/>
</dbReference>
<dbReference type="Gene3D" id="3.40.50.2000">
    <property type="entry name" value="Glycogen Phosphorylase B"/>
    <property type="match status" value="1"/>
</dbReference>
<dbReference type="OrthoDB" id="9815663at2"/>
<dbReference type="PANTHER" id="PTHR43025">
    <property type="entry name" value="MONOGALACTOSYLDIACYLGLYCEROL SYNTHASE"/>
    <property type="match status" value="1"/>
</dbReference>
<dbReference type="GO" id="GO:0009247">
    <property type="term" value="P:glycolipid biosynthetic process"/>
    <property type="evidence" value="ECO:0007669"/>
    <property type="project" value="InterPro"/>
</dbReference>
<dbReference type="EC" id="2.4.1.315" evidence="7"/>
<evidence type="ECO:0000313" key="8">
    <source>
        <dbReference type="Proteomes" id="UP000266178"/>
    </source>
</evidence>
<name>A0A399FB74_9DEIN</name>
<proteinExistence type="inferred from homology"/>
<dbReference type="RefSeq" id="WP_119355751.1">
    <property type="nucleotide sequence ID" value="NZ_BJXM01000004.1"/>
</dbReference>
<dbReference type="Pfam" id="PF06925">
    <property type="entry name" value="MGDG_synth"/>
    <property type="match status" value="1"/>
</dbReference>
<evidence type="ECO:0000256" key="3">
    <source>
        <dbReference type="ARBA" id="ARBA00022676"/>
    </source>
</evidence>
<dbReference type="InterPro" id="IPR007235">
    <property type="entry name" value="Glyco_trans_28_C"/>
</dbReference>
<comment type="subcellular location">
    <subcellularLocation>
        <location evidence="1">Membrane</location>
    </subcellularLocation>
</comment>
<comment type="similarity">
    <text evidence="2">Belongs to the glycosyltransferase 28 family.</text>
</comment>
<dbReference type="AlphaFoldDB" id="A0A399FB74"/>
<dbReference type="Pfam" id="PF04101">
    <property type="entry name" value="Glyco_tran_28_C"/>
    <property type="match status" value="1"/>
</dbReference>
<reference evidence="7 8" key="1">
    <citation type="submission" date="2018-08" db="EMBL/GenBank/DDBJ databases">
        <title>Meiothermus granaticius genome AF-68 sequencing project.</title>
        <authorList>
            <person name="Da Costa M.S."/>
            <person name="Albuquerque L."/>
            <person name="Raposo P."/>
            <person name="Froufe H.J.C."/>
            <person name="Barroso C.S."/>
            <person name="Egas C."/>
        </authorList>
    </citation>
    <scope>NUCLEOTIDE SEQUENCE [LARGE SCALE GENOMIC DNA]</scope>
    <source>
        <strain evidence="7 8">AF-68</strain>
    </source>
</reference>
<dbReference type="Proteomes" id="UP000266178">
    <property type="component" value="Unassembled WGS sequence"/>
</dbReference>
<comment type="caution">
    <text evidence="7">The sequence shown here is derived from an EMBL/GenBank/DDBJ whole genome shotgun (WGS) entry which is preliminary data.</text>
</comment>
<gene>
    <name evidence="7" type="primary">ugtP</name>
    <name evidence="7" type="ORF">Mgrana_00216</name>
</gene>
<feature type="domain" description="Diacylglycerol glucosyltransferase N-terminal" evidence="6">
    <location>
        <begin position="33"/>
        <end position="175"/>
    </location>
</feature>
<dbReference type="InterPro" id="IPR009695">
    <property type="entry name" value="Diacylglyc_glucosyltr_N"/>
</dbReference>
<evidence type="ECO:0000256" key="4">
    <source>
        <dbReference type="ARBA" id="ARBA00022679"/>
    </source>
</evidence>
<protein>
    <submittedName>
        <fullName evidence="7">Processive diacylglycerol beta-glucosyltransferase</fullName>
        <ecNumber evidence="7">2.4.1.315</ecNumber>
    </submittedName>
</protein>
<dbReference type="GO" id="GO:0016020">
    <property type="term" value="C:membrane"/>
    <property type="evidence" value="ECO:0007669"/>
    <property type="project" value="UniProtKB-SubCell"/>
</dbReference>
<dbReference type="InterPro" id="IPR050519">
    <property type="entry name" value="Glycosyltransf_28_UgtP"/>
</dbReference>
<dbReference type="GO" id="GO:0016758">
    <property type="term" value="F:hexosyltransferase activity"/>
    <property type="evidence" value="ECO:0007669"/>
    <property type="project" value="InterPro"/>
</dbReference>
<evidence type="ECO:0000259" key="6">
    <source>
        <dbReference type="Pfam" id="PF06925"/>
    </source>
</evidence>
<keyword evidence="8" id="KW-1185">Reference proteome</keyword>
<evidence type="ECO:0000256" key="2">
    <source>
        <dbReference type="ARBA" id="ARBA00006962"/>
    </source>
</evidence>
<evidence type="ECO:0000256" key="1">
    <source>
        <dbReference type="ARBA" id="ARBA00004370"/>
    </source>
</evidence>
<organism evidence="7 8">
    <name type="scientific">Meiothermus granaticius NBRC 107808</name>
    <dbReference type="NCBI Taxonomy" id="1227551"/>
    <lineage>
        <taxon>Bacteria</taxon>
        <taxon>Thermotogati</taxon>
        <taxon>Deinococcota</taxon>
        <taxon>Deinococci</taxon>
        <taxon>Thermales</taxon>
        <taxon>Thermaceae</taxon>
        <taxon>Meiothermus</taxon>
    </lineage>
</organism>